<comment type="caution">
    <text evidence="2">The sequence shown here is derived from an EMBL/GenBank/DDBJ whole genome shotgun (WGS) entry which is preliminary data.</text>
</comment>
<keyword evidence="1" id="KW-0732">Signal</keyword>
<organism evidence="2 3">
    <name type="scientific">Cylindrodendrum hubeiense</name>
    <dbReference type="NCBI Taxonomy" id="595255"/>
    <lineage>
        <taxon>Eukaryota</taxon>
        <taxon>Fungi</taxon>
        <taxon>Dikarya</taxon>
        <taxon>Ascomycota</taxon>
        <taxon>Pezizomycotina</taxon>
        <taxon>Sordariomycetes</taxon>
        <taxon>Hypocreomycetidae</taxon>
        <taxon>Hypocreales</taxon>
        <taxon>Nectriaceae</taxon>
        <taxon>Cylindrodendrum</taxon>
    </lineage>
</organism>
<gene>
    <name evidence="2" type="ORF">G7Z17_g11946</name>
</gene>
<accession>A0A9P5GW91</accession>
<dbReference type="InterPro" id="IPR017853">
    <property type="entry name" value="GH"/>
</dbReference>
<evidence type="ECO:0000256" key="1">
    <source>
        <dbReference type="SAM" id="SignalP"/>
    </source>
</evidence>
<proteinExistence type="predicted"/>
<evidence type="ECO:0000313" key="2">
    <source>
        <dbReference type="EMBL" id="KAF7541540.1"/>
    </source>
</evidence>
<dbReference type="OrthoDB" id="3445803at2759"/>
<dbReference type="Gene3D" id="3.20.20.80">
    <property type="entry name" value="Glycosidases"/>
    <property type="match status" value="1"/>
</dbReference>
<keyword evidence="3" id="KW-1185">Reference proteome</keyword>
<dbReference type="Proteomes" id="UP000722485">
    <property type="component" value="Unassembled WGS sequence"/>
</dbReference>
<dbReference type="EMBL" id="JAANBB010000491">
    <property type="protein sequence ID" value="KAF7541540.1"/>
    <property type="molecule type" value="Genomic_DNA"/>
</dbReference>
<evidence type="ECO:0008006" key="4">
    <source>
        <dbReference type="Google" id="ProtNLM"/>
    </source>
</evidence>
<dbReference type="SUPFAM" id="SSF51445">
    <property type="entry name" value="(Trans)glycosidases"/>
    <property type="match status" value="1"/>
</dbReference>
<dbReference type="AlphaFoldDB" id="A0A9P5GW91"/>
<reference evidence="2" key="1">
    <citation type="submission" date="2020-03" db="EMBL/GenBank/DDBJ databases">
        <title>Draft Genome Sequence of Cylindrodendrum hubeiense.</title>
        <authorList>
            <person name="Buettner E."/>
            <person name="Kellner H."/>
        </authorList>
    </citation>
    <scope>NUCLEOTIDE SEQUENCE</scope>
    <source>
        <strain evidence="2">IHI 201604</strain>
    </source>
</reference>
<protein>
    <recommendedName>
        <fullName evidence="4">Glycoside hydrolase family 39 protein</fullName>
    </recommendedName>
</protein>
<feature type="signal peptide" evidence="1">
    <location>
        <begin position="1"/>
        <end position="17"/>
    </location>
</feature>
<sequence length="445" mass="49365">MKQSFAATLFFVVSALGGVVKDKPSSSGTATVNIAKSVGEATFLGSNFIYGFPDNGTEVDTSIPDYLVTDIKFNACRAGGAQIEAPGWTKGGYEGYIGRFNSTLSNYRTTRKYGGDFILLIHDLWGADGGSGALSPYPGDHGNWTEMETFLGQLMDDIKANDMLGGLVMDIWNEPELEIFWARSWTQYVEYYVRASKIVRAGLPDTLISGPSMAHSPSLDSEKLKAWMASVSGNDTVPDIYSWHQIGVWERQLDTTIPEFDTLREQYNLPDRPFDVNEYAWTSEQNPANSVYYLAQCERHNVRCLRANWGGGSDLHNYMGNLIYKTNSTYYPNGEWQLYKYYAGMVGNRIETSASSDLLFDVFATISENTVKVIAGTRTVQEPYEISISGLNVLGLPTSGVVNVRTYRFDWEGSQGEVNAPVDLGCAEHTYSEDTASNPFSVFRT</sequence>
<feature type="chain" id="PRO_5040371781" description="Glycoside hydrolase family 39 protein" evidence="1">
    <location>
        <begin position="18"/>
        <end position="445"/>
    </location>
</feature>
<evidence type="ECO:0000313" key="3">
    <source>
        <dbReference type="Proteomes" id="UP000722485"/>
    </source>
</evidence>
<name>A0A9P5GW91_9HYPO</name>